<evidence type="ECO:0000313" key="5">
    <source>
        <dbReference type="EMBL" id="GIG14508.1"/>
    </source>
</evidence>
<dbReference type="InterPro" id="IPR036388">
    <property type="entry name" value="WH-like_DNA-bd_sf"/>
</dbReference>
<keyword evidence="6" id="KW-1185">Reference proteome</keyword>
<name>A0A8J3PFM2_9ACTN</name>
<dbReference type="Pfam" id="PF00196">
    <property type="entry name" value="GerE"/>
    <property type="match status" value="1"/>
</dbReference>
<dbReference type="RefSeq" id="WP_166377835.1">
    <property type="nucleotide sequence ID" value="NZ_BAAATT010000007.1"/>
</dbReference>
<dbReference type="InterPro" id="IPR041664">
    <property type="entry name" value="AAA_16"/>
</dbReference>
<dbReference type="InterPro" id="IPR039420">
    <property type="entry name" value="WalR-like"/>
</dbReference>
<dbReference type="InterPro" id="IPR016032">
    <property type="entry name" value="Sig_transdc_resp-reg_C-effctor"/>
</dbReference>
<keyword evidence="3" id="KW-0804">Transcription</keyword>
<sequence>MADRWPFTGREAQLREIAALLRGPDGYGVVLAGAAGFGKSRLARAALAEAAERGAVTRWAAASSAARALPLGAFGALVTASDADPSLLLRRAAQALAAGTPPERLVIAVDDAHQLDDVSALLLHQLAVQRQARLLLTVRTGEPAPDLVTALWKDGYLQRVDLGPLPIEDTARLLDNVLGATVAEADIRRLWELTRGNVLYLRHLVTAEAAAGRLYADRGVWHWTGRPELPPGLTELVGAAMGELSPAEKAVTDLLALAEPLAVAVLAGLADPAAVEAAEQRGVVTVAVEDGELTARLAHPLYAEACRAALGTLRARRLRGAIAGALPGHDVLRRAVLLLDSDLDPDRDLFVAAGRQAAQLCDLNLSERLGRAGVAAGGGYAAQQLVTASLVGMARYERAEEEFAALIRLAASDDEVATAAVGQVLHLAFTAAQPLQAASALAEAERRVTAPRAASRLLAIRALLDGQGGRPQQAMASAEAALTGADVPDEAVLLGCSGLVIALGSAGRADEIQAVAQRALAAAAQSPELAFYAIPMTGLWTHGLVAAGYLGEAAAIAEEFRRTSGEMVFGREIATVLAGFVAMAQGRLGSALPLLRDARSALVPFGDAGGWGYTNLVLLAQAEAMAGDAAAASARLADAAAGRHATLGFLVPAEALARAWVLAATGAVSRARATAREAAAAAAAHGMAAYEVGALQAAVGFGDRDAAQRLAELSRLVQGPRVALAAAHAAALSGGDPARLDAAATAWEQAGELVAAADAAAQAAVLWAERGRHGSAAGAAARAHRIAASTGGLRTPALVAAARPLPVSEREREVITLAAAGLSNREIAERLFVSVRTVEGHVYRAGAKTGVSARARFRDLLEPP</sequence>
<organism evidence="5 6">
    <name type="scientific">Catellatospora methionotrophica</name>
    <dbReference type="NCBI Taxonomy" id="121620"/>
    <lineage>
        <taxon>Bacteria</taxon>
        <taxon>Bacillati</taxon>
        <taxon>Actinomycetota</taxon>
        <taxon>Actinomycetes</taxon>
        <taxon>Micromonosporales</taxon>
        <taxon>Micromonosporaceae</taxon>
        <taxon>Catellatospora</taxon>
    </lineage>
</organism>
<accession>A0A8J3PFM2</accession>
<dbReference type="PROSITE" id="PS50043">
    <property type="entry name" value="HTH_LUXR_2"/>
    <property type="match status" value="1"/>
</dbReference>
<dbReference type="GO" id="GO:0003677">
    <property type="term" value="F:DNA binding"/>
    <property type="evidence" value="ECO:0007669"/>
    <property type="project" value="UniProtKB-KW"/>
</dbReference>
<dbReference type="SUPFAM" id="SSF46894">
    <property type="entry name" value="C-terminal effector domain of the bipartite response regulators"/>
    <property type="match status" value="1"/>
</dbReference>
<dbReference type="SUPFAM" id="SSF52540">
    <property type="entry name" value="P-loop containing nucleoside triphosphate hydrolases"/>
    <property type="match status" value="1"/>
</dbReference>
<evidence type="ECO:0000256" key="2">
    <source>
        <dbReference type="ARBA" id="ARBA00023125"/>
    </source>
</evidence>
<dbReference type="InterPro" id="IPR027417">
    <property type="entry name" value="P-loop_NTPase"/>
</dbReference>
<dbReference type="EMBL" id="BONJ01000014">
    <property type="protein sequence ID" value="GIG14508.1"/>
    <property type="molecule type" value="Genomic_DNA"/>
</dbReference>
<dbReference type="PANTHER" id="PTHR43214">
    <property type="entry name" value="TWO-COMPONENT RESPONSE REGULATOR"/>
    <property type="match status" value="1"/>
</dbReference>
<evidence type="ECO:0000256" key="3">
    <source>
        <dbReference type="ARBA" id="ARBA00023163"/>
    </source>
</evidence>
<dbReference type="InterPro" id="IPR000792">
    <property type="entry name" value="Tscrpt_reg_LuxR_C"/>
</dbReference>
<dbReference type="Pfam" id="PF13191">
    <property type="entry name" value="AAA_16"/>
    <property type="match status" value="1"/>
</dbReference>
<dbReference type="PROSITE" id="PS00622">
    <property type="entry name" value="HTH_LUXR_1"/>
    <property type="match status" value="1"/>
</dbReference>
<proteinExistence type="predicted"/>
<reference evidence="5" key="1">
    <citation type="submission" date="2021-01" db="EMBL/GenBank/DDBJ databases">
        <title>Whole genome shotgun sequence of Catellatospora methionotrophica NBRC 14553.</title>
        <authorList>
            <person name="Komaki H."/>
            <person name="Tamura T."/>
        </authorList>
    </citation>
    <scope>NUCLEOTIDE SEQUENCE</scope>
    <source>
        <strain evidence="5">NBRC 14553</strain>
    </source>
</reference>
<dbReference type="Gene3D" id="3.40.50.300">
    <property type="entry name" value="P-loop containing nucleotide triphosphate hydrolases"/>
    <property type="match status" value="1"/>
</dbReference>
<dbReference type="GO" id="GO:0006355">
    <property type="term" value="P:regulation of DNA-templated transcription"/>
    <property type="evidence" value="ECO:0007669"/>
    <property type="project" value="InterPro"/>
</dbReference>
<keyword evidence="2" id="KW-0238">DNA-binding</keyword>
<evidence type="ECO:0000256" key="1">
    <source>
        <dbReference type="ARBA" id="ARBA00023015"/>
    </source>
</evidence>
<dbReference type="CDD" id="cd06170">
    <property type="entry name" value="LuxR_C_like"/>
    <property type="match status" value="1"/>
</dbReference>
<dbReference type="SMART" id="SM00421">
    <property type="entry name" value="HTH_LUXR"/>
    <property type="match status" value="1"/>
</dbReference>
<dbReference type="Proteomes" id="UP000660339">
    <property type="component" value="Unassembled WGS sequence"/>
</dbReference>
<dbReference type="Gene3D" id="1.10.10.10">
    <property type="entry name" value="Winged helix-like DNA-binding domain superfamily/Winged helix DNA-binding domain"/>
    <property type="match status" value="1"/>
</dbReference>
<comment type="caution">
    <text evidence="5">The sequence shown here is derived from an EMBL/GenBank/DDBJ whole genome shotgun (WGS) entry which is preliminary data.</text>
</comment>
<keyword evidence="1" id="KW-0805">Transcription regulation</keyword>
<protein>
    <submittedName>
        <fullName evidence="5">Transcriptional regulator</fullName>
    </submittedName>
</protein>
<dbReference type="PANTHER" id="PTHR43214:SF24">
    <property type="entry name" value="TRANSCRIPTIONAL REGULATORY PROTEIN NARL-RELATED"/>
    <property type="match status" value="1"/>
</dbReference>
<dbReference type="AlphaFoldDB" id="A0A8J3PFM2"/>
<dbReference type="PRINTS" id="PR00038">
    <property type="entry name" value="HTHLUXR"/>
</dbReference>
<evidence type="ECO:0000259" key="4">
    <source>
        <dbReference type="PROSITE" id="PS50043"/>
    </source>
</evidence>
<gene>
    <name evidence="5" type="ORF">Cme02nite_28400</name>
</gene>
<feature type="domain" description="HTH luxR-type" evidence="4">
    <location>
        <begin position="800"/>
        <end position="864"/>
    </location>
</feature>
<evidence type="ECO:0000313" key="6">
    <source>
        <dbReference type="Proteomes" id="UP000660339"/>
    </source>
</evidence>